<accession>A0A1I8JMH0</accession>
<reference evidence="2" key="1">
    <citation type="submission" date="2016-11" db="UniProtKB">
        <authorList>
            <consortium name="WormBaseParasite"/>
        </authorList>
    </citation>
    <scope>IDENTIFICATION</scope>
</reference>
<dbReference type="Proteomes" id="UP000095280">
    <property type="component" value="Unplaced"/>
</dbReference>
<organism evidence="1 2">
    <name type="scientific">Macrostomum lignano</name>
    <dbReference type="NCBI Taxonomy" id="282301"/>
    <lineage>
        <taxon>Eukaryota</taxon>
        <taxon>Metazoa</taxon>
        <taxon>Spiralia</taxon>
        <taxon>Lophotrochozoa</taxon>
        <taxon>Platyhelminthes</taxon>
        <taxon>Rhabditophora</taxon>
        <taxon>Macrostomorpha</taxon>
        <taxon>Macrostomida</taxon>
        <taxon>Macrostomidae</taxon>
        <taxon>Macrostomum</taxon>
    </lineage>
</organism>
<evidence type="ECO:0000313" key="1">
    <source>
        <dbReference type="Proteomes" id="UP000095280"/>
    </source>
</evidence>
<name>A0A1I8JMH0_9PLAT</name>
<keyword evidence="1" id="KW-1185">Reference proteome</keyword>
<protein>
    <submittedName>
        <fullName evidence="2">Ephrin RBD domain-containing protein</fullName>
    </submittedName>
</protein>
<proteinExistence type="predicted"/>
<sequence length="218" mass="24025">APVPVHSNLNMIEAWQSSTFEESMLQAPRFEPCGRHDQPLSFRSGTRRTNSVPMAALLVLSRAVHLQSSGERQATWRWLVSDEQSDSIQLKPVSGLLQKPPVGCGQIFYLRPYRPLPGLLDRCAKQVKCGLVCGPDVPKSRPIRCPIPFHIAGPIPIRSISQMDAAVQLVQPQQPVGLFSGRSHWTAFGLAPLLWPACTCQTLKTPLCTPTLVGKFQV</sequence>
<evidence type="ECO:0000313" key="2">
    <source>
        <dbReference type="WBParaSite" id="snap_masked-unitig_25687-processed-gene-0.4-mRNA-1"/>
    </source>
</evidence>
<dbReference type="AlphaFoldDB" id="A0A1I8JMH0"/>
<dbReference type="WBParaSite" id="snap_masked-unitig_25687-processed-gene-0.4-mRNA-1">
    <property type="protein sequence ID" value="snap_masked-unitig_25687-processed-gene-0.4-mRNA-1"/>
    <property type="gene ID" value="snap_masked-unitig_25687-processed-gene-0.4"/>
</dbReference>